<dbReference type="AlphaFoldDB" id="S8AL53"/>
<gene>
    <name evidence="2" type="ORF">H072_4249</name>
</gene>
<protein>
    <submittedName>
        <fullName evidence="2">Uncharacterized protein</fullName>
    </submittedName>
</protein>
<dbReference type="OrthoDB" id="5322939at2759"/>
<feature type="region of interest" description="Disordered" evidence="1">
    <location>
        <begin position="664"/>
        <end position="709"/>
    </location>
</feature>
<dbReference type="HOGENOM" id="CLU_389325_0_0_1"/>
<organism evidence="2 3">
    <name type="scientific">Dactylellina haptotyla (strain CBS 200.50)</name>
    <name type="common">Nematode-trapping fungus</name>
    <name type="synonym">Monacrosporium haptotylum</name>
    <dbReference type="NCBI Taxonomy" id="1284197"/>
    <lineage>
        <taxon>Eukaryota</taxon>
        <taxon>Fungi</taxon>
        <taxon>Dikarya</taxon>
        <taxon>Ascomycota</taxon>
        <taxon>Pezizomycotina</taxon>
        <taxon>Orbiliomycetes</taxon>
        <taxon>Orbiliales</taxon>
        <taxon>Orbiliaceae</taxon>
        <taxon>Dactylellina</taxon>
    </lineage>
</organism>
<dbReference type="Proteomes" id="UP000015100">
    <property type="component" value="Unassembled WGS sequence"/>
</dbReference>
<reference evidence="3" key="2">
    <citation type="submission" date="2013-04" db="EMBL/GenBank/DDBJ databases">
        <title>Genomic mechanisms accounting for the adaptation to parasitism in nematode-trapping fungi.</title>
        <authorList>
            <person name="Ahren D.G."/>
        </authorList>
    </citation>
    <scope>NUCLEOTIDE SEQUENCE [LARGE SCALE GENOMIC DNA]</scope>
    <source>
        <strain evidence="3">CBS 200.50</strain>
    </source>
</reference>
<name>S8AL53_DACHA</name>
<evidence type="ECO:0000313" key="2">
    <source>
        <dbReference type="EMBL" id="EPS41806.1"/>
    </source>
</evidence>
<evidence type="ECO:0000256" key="1">
    <source>
        <dbReference type="SAM" id="MobiDB-lite"/>
    </source>
</evidence>
<evidence type="ECO:0000313" key="3">
    <source>
        <dbReference type="Proteomes" id="UP000015100"/>
    </source>
</evidence>
<sequence>MCFKSVIHGRCQHKQICYDTSEPESICQCSKLMGRLPVHGYCMHCRTYYSNASFDRNRWIDTVNGMETQHWEVLNWIQSTPGPGVDVIHNIPRPPSRGDYGVASGLKTSEMGSTSRSSHVVSEIGRYLGMVSHIPIVRKQIPSLTREMLDELYEKEKGPLLVWTNDGDREKIQPPTQRELLVMLGEVVRDNVLWWHLREFAEMIGVVEKWYCPGCFIHNLHHHRFFLLPSHCDIKATLPNAPISHLWPLLGLLSSLAVTLSTMCYKFTLYVGCGHDRSLHFFRPEPKTDDCLCRTFSRLPSKTGLCPDCDQSIKVSRGLDVPPDTLTPLNRAKCRAWREAIDKDVKENESKRLSRAAKYASIQNTTVEPVVQKQNSKNRKGSDSQKQRHNSRVKPIIGGVIPPYVEQPGETFVEHIIAEILDDAKSGGEITRLLRAWDGGVQGFGHIGPNGEESWLALCKEWMEKHGDTMDVWTGEARPAAKFTGIPGYERNFPPLGPAMIGNPAIGIPMMPNPRHVSAGQRRSYLPSVERRNTAPANWMGFNPSRNFTPAIPITGFSGPMGPNMGLYKAPLPAIQESSTGRFSSGASTMPIRSNSSTVVLPGLPPLPTSPFLFEKYDSDDETIQKIIDAVKSEGTTPLLTEDKENTLFSTSSSSQMPLRALNTPVSASTAPPVKSANSKKPQTSATDYHGLGSDMRGQRGPQPLDPNK</sequence>
<accession>S8AL53</accession>
<reference evidence="2 3" key="1">
    <citation type="journal article" date="2013" name="PLoS Genet.">
        <title>Genomic mechanisms accounting for the adaptation to parasitism in nematode-trapping fungi.</title>
        <authorList>
            <person name="Meerupati T."/>
            <person name="Andersson K.M."/>
            <person name="Friman E."/>
            <person name="Kumar D."/>
            <person name="Tunlid A."/>
            <person name="Ahren D."/>
        </authorList>
    </citation>
    <scope>NUCLEOTIDE SEQUENCE [LARGE SCALE GENOMIC DNA]</scope>
    <source>
        <strain evidence="2 3">CBS 200.50</strain>
    </source>
</reference>
<feature type="compositionally biased region" description="Polar residues" evidence="1">
    <location>
        <begin position="364"/>
        <end position="375"/>
    </location>
</feature>
<feature type="region of interest" description="Disordered" evidence="1">
    <location>
        <begin position="364"/>
        <end position="392"/>
    </location>
</feature>
<feature type="compositionally biased region" description="Polar residues" evidence="1">
    <location>
        <begin position="664"/>
        <end position="687"/>
    </location>
</feature>
<dbReference type="EMBL" id="AQGS01000153">
    <property type="protein sequence ID" value="EPS41806.1"/>
    <property type="molecule type" value="Genomic_DNA"/>
</dbReference>
<comment type="caution">
    <text evidence="2">The sequence shown here is derived from an EMBL/GenBank/DDBJ whole genome shotgun (WGS) entry which is preliminary data.</text>
</comment>
<keyword evidence="3" id="KW-1185">Reference proteome</keyword>
<proteinExistence type="predicted"/>